<dbReference type="Proteomes" id="UP000612893">
    <property type="component" value="Unassembled WGS sequence"/>
</dbReference>
<proteinExistence type="predicted"/>
<dbReference type="EMBL" id="JAEKNR010000100">
    <property type="protein sequence ID" value="MBJ7598182.1"/>
    <property type="molecule type" value="Genomic_DNA"/>
</dbReference>
<accession>A0A934K0A3</accession>
<dbReference type="AlphaFoldDB" id="A0A934K0A3"/>
<evidence type="ECO:0000313" key="1">
    <source>
        <dbReference type="EMBL" id="MBJ7598182.1"/>
    </source>
</evidence>
<evidence type="ECO:0000313" key="2">
    <source>
        <dbReference type="Proteomes" id="UP000612893"/>
    </source>
</evidence>
<gene>
    <name evidence="1" type="ORF">JF922_08870</name>
</gene>
<sequence length="68" mass="6907">MCCGEPAANAISEVIVPGTGGLGLELSLCPTHRGEVERGLDVAEEAIYEAGLLPDEAVIRAGWAGIAS</sequence>
<protein>
    <submittedName>
        <fullName evidence="1">Uncharacterized protein</fullName>
    </submittedName>
</protein>
<reference evidence="1" key="1">
    <citation type="submission" date="2020-10" db="EMBL/GenBank/DDBJ databases">
        <title>Ca. Dormibacterota MAGs.</title>
        <authorList>
            <person name="Montgomery K."/>
        </authorList>
    </citation>
    <scope>NUCLEOTIDE SEQUENCE [LARGE SCALE GENOMIC DNA]</scope>
    <source>
        <strain evidence="1">SC8812_S17_10</strain>
    </source>
</reference>
<name>A0A934K0A3_9BACT</name>
<organism evidence="1 2">
    <name type="scientific">Candidatus Nephthysia bennettiae</name>
    <dbReference type="NCBI Taxonomy" id="3127016"/>
    <lineage>
        <taxon>Bacteria</taxon>
        <taxon>Bacillati</taxon>
        <taxon>Candidatus Dormiibacterota</taxon>
        <taxon>Candidatus Dormibacteria</taxon>
        <taxon>Candidatus Dormibacterales</taxon>
        <taxon>Candidatus Dormibacteraceae</taxon>
        <taxon>Candidatus Nephthysia</taxon>
    </lineage>
</organism>
<keyword evidence="2" id="KW-1185">Reference proteome</keyword>
<comment type="caution">
    <text evidence="1">The sequence shown here is derived from an EMBL/GenBank/DDBJ whole genome shotgun (WGS) entry which is preliminary data.</text>
</comment>